<reference evidence="6 7" key="1">
    <citation type="journal article" date="2018" name="BMC Genomics">
        <title>Comparative genomics of the wheat fungal pathogen Pyrenophora tritici-repentis reveals chromosomal variations and genome plasticity.</title>
        <authorList>
            <person name="Moolhuijzen P."/>
            <person name="See P.T."/>
            <person name="Hane J.K."/>
            <person name="Shi G."/>
            <person name="Liu Z."/>
            <person name="Oliver R.P."/>
            <person name="Moffat C.S."/>
        </authorList>
    </citation>
    <scope>NUCLEOTIDE SEQUENCE [LARGE SCALE GENOMIC DNA]</scope>
    <source>
        <strain evidence="6">M4</strain>
    </source>
</reference>
<keyword evidence="2" id="KW-0813">Transport</keyword>
<evidence type="ECO:0000256" key="1">
    <source>
        <dbReference type="ARBA" id="ARBA00004141"/>
    </source>
</evidence>
<gene>
    <name evidence="6" type="ORF">PtrM4_081060</name>
</gene>
<name>A0A2W1I0V7_9PLEO</name>
<dbReference type="PANTHER" id="PTHR43791">
    <property type="entry name" value="PERMEASE-RELATED"/>
    <property type="match status" value="1"/>
</dbReference>
<evidence type="ECO:0000256" key="5">
    <source>
        <dbReference type="ARBA" id="ARBA00023136"/>
    </source>
</evidence>
<dbReference type="RefSeq" id="XP_065963392.1">
    <property type="nucleotide sequence ID" value="XM_066106454.1"/>
</dbReference>
<dbReference type="GeneID" id="90955970"/>
<comment type="subcellular location">
    <subcellularLocation>
        <location evidence="1">Membrane</location>
        <topology evidence="1">Multi-pass membrane protein</topology>
    </subcellularLocation>
</comment>
<dbReference type="GO" id="GO:0016020">
    <property type="term" value="C:membrane"/>
    <property type="evidence" value="ECO:0007669"/>
    <property type="project" value="UniProtKB-SubCell"/>
</dbReference>
<organism evidence="6 7">
    <name type="scientific">Pyrenophora tritici-repentis</name>
    <dbReference type="NCBI Taxonomy" id="45151"/>
    <lineage>
        <taxon>Eukaryota</taxon>
        <taxon>Fungi</taxon>
        <taxon>Dikarya</taxon>
        <taxon>Ascomycota</taxon>
        <taxon>Pezizomycotina</taxon>
        <taxon>Dothideomycetes</taxon>
        <taxon>Pleosporomycetidae</taxon>
        <taxon>Pleosporales</taxon>
        <taxon>Pleosporineae</taxon>
        <taxon>Pleosporaceae</taxon>
        <taxon>Pyrenophora</taxon>
    </lineage>
</organism>
<keyword evidence="3" id="KW-0812">Transmembrane</keyword>
<keyword evidence="4" id="KW-1133">Transmembrane helix</keyword>
<dbReference type="SUPFAM" id="SSF103473">
    <property type="entry name" value="MFS general substrate transporter"/>
    <property type="match status" value="1"/>
</dbReference>
<proteinExistence type="predicted"/>
<accession>A0A2W1I0V7</accession>
<dbReference type="InterPro" id="IPR036259">
    <property type="entry name" value="MFS_trans_sf"/>
</dbReference>
<evidence type="ECO:0000256" key="4">
    <source>
        <dbReference type="ARBA" id="ARBA00022989"/>
    </source>
</evidence>
<evidence type="ECO:0000256" key="2">
    <source>
        <dbReference type="ARBA" id="ARBA00022448"/>
    </source>
</evidence>
<dbReference type="KEGG" id="ptrr:90955970"/>
<comment type="caution">
    <text evidence="6">The sequence shown here is derived from an EMBL/GenBank/DDBJ whole genome shotgun (WGS) entry which is preliminary data.</text>
</comment>
<protein>
    <submittedName>
        <fullName evidence="6">TT-ORF1 multi-domain protein</fullName>
    </submittedName>
</protein>
<dbReference type="PANTHER" id="PTHR43791:SF52">
    <property type="entry name" value="TRANSPORTER, PUTATIVE (AFU_ORTHOLOGUE AFUA_1G11820)-RELATED"/>
    <property type="match status" value="1"/>
</dbReference>
<keyword evidence="5" id="KW-0472">Membrane</keyword>
<evidence type="ECO:0000313" key="7">
    <source>
        <dbReference type="Proteomes" id="UP000245464"/>
    </source>
</evidence>
<dbReference type="GO" id="GO:0022857">
    <property type="term" value="F:transmembrane transporter activity"/>
    <property type="evidence" value="ECO:0007669"/>
    <property type="project" value="TreeGrafter"/>
</dbReference>
<dbReference type="AlphaFoldDB" id="A0A2W1I0V7"/>
<dbReference type="Gene3D" id="1.20.1250.20">
    <property type="entry name" value="MFS general substrate transporter like domains"/>
    <property type="match status" value="1"/>
</dbReference>
<dbReference type="Proteomes" id="UP000245464">
    <property type="component" value="Chromosome 3"/>
</dbReference>
<dbReference type="EMBL" id="NQIK02000003">
    <property type="protein sequence ID" value="KAF7573201.1"/>
    <property type="molecule type" value="Genomic_DNA"/>
</dbReference>
<evidence type="ECO:0000313" key="6">
    <source>
        <dbReference type="EMBL" id="KAF7573201.1"/>
    </source>
</evidence>
<sequence>MACLPFIPAFPEHCTFLSPEEKTLMLQRIQADGGHVSSDEISLSKALHYLKDWKIWTGVIMNLAVTEAANSLSNFQPTILKGLGYTATSAQIHTIPVYLVGAAFSVVLSHMSTRLDARFPFYLLGACVLATGLVVEITTPLHLHYSAKIRYMGMFFIASGAYLAMPISIIWTSINCTNGYKRAVAITAIINFGTAGAFG</sequence>
<evidence type="ECO:0000256" key="3">
    <source>
        <dbReference type="ARBA" id="ARBA00022692"/>
    </source>
</evidence>